<dbReference type="CDD" id="cd00092">
    <property type="entry name" value="HTH_CRP"/>
    <property type="match status" value="1"/>
</dbReference>
<dbReference type="GO" id="GO:0005829">
    <property type="term" value="C:cytosol"/>
    <property type="evidence" value="ECO:0007669"/>
    <property type="project" value="TreeGrafter"/>
</dbReference>
<dbReference type="Pfam" id="PF00027">
    <property type="entry name" value="cNMP_binding"/>
    <property type="match status" value="1"/>
</dbReference>
<dbReference type="InterPro" id="IPR018335">
    <property type="entry name" value="Tscrpt_reg_HTH_Crp-type_CS"/>
</dbReference>
<protein>
    <submittedName>
        <fullName evidence="6">Helix-turn-helix domain-containing protein</fullName>
    </submittedName>
</protein>
<dbReference type="PROSITE" id="PS51063">
    <property type="entry name" value="HTH_CRP_2"/>
    <property type="match status" value="1"/>
</dbReference>
<dbReference type="Gene3D" id="1.10.10.10">
    <property type="entry name" value="Winged helix-like DNA-binding domain superfamily/Winged helix DNA-binding domain"/>
    <property type="match status" value="1"/>
</dbReference>
<keyword evidence="3" id="KW-0804">Transcription</keyword>
<dbReference type="GO" id="GO:0003677">
    <property type="term" value="F:DNA binding"/>
    <property type="evidence" value="ECO:0007669"/>
    <property type="project" value="UniProtKB-KW"/>
</dbReference>
<evidence type="ECO:0000259" key="5">
    <source>
        <dbReference type="PROSITE" id="PS51063"/>
    </source>
</evidence>
<dbReference type="InterPro" id="IPR050397">
    <property type="entry name" value="Env_Response_Regulators"/>
</dbReference>
<dbReference type="SMART" id="SM00419">
    <property type="entry name" value="HTH_CRP"/>
    <property type="match status" value="1"/>
</dbReference>
<dbReference type="SMART" id="SM00100">
    <property type="entry name" value="cNMP"/>
    <property type="match status" value="1"/>
</dbReference>
<accession>A0AAJ6BK20</accession>
<feature type="domain" description="Cyclic nucleotide-binding" evidence="4">
    <location>
        <begin position="31"/>
        <end position="103"/>
    </location>
</feature>
<evidence type="ECO:0000256" key="1">
    <source>
        <dbReference type="ARBA" id="ARBA00023015"/>
    </source>
</evidence>
<dbReference type="InterPro" id="IPR014710">
    <property type="entry name" value="RmlC-like_jellyroll"/>
</dbReference>
<dbReference type="SUPFAM" id="SSF46785">
    <property type="entry name" value="Winged helix' DNA-binding domain"/>
    <property type="match status" value="1"/>
</dbReference>
<dbReference type="InterPro" id="IPR012318">
    <property type="entry name" value="HTH_CRP"/>
</dbReference>
<dbReference type="CDD" id="cd00038">
    <property type="entry name" value="CAP_ED"/>
    <property type="match status" value="1"/>
</dbReference>
<organism evidence="6 7">
    <name type="scientific">Candidatus Brevundimonas colombiensis</name>
    <dbReference type="NCBI Taxonomy" id="3121376"/>
    <lineage>
        <taxon>Bacteria</taxon>
        <taxon>Pseudomonadati</taxon>
        <taxon>Pseudomonadota</taxon>
        <taxon>Alphaproteobacteria</taxon>
        <taxon>Caulobacterales</taxon>
        <taxon>Caulobacteraceae</taxon>
        <taxon>Brevundimonas</taxon>
    </lineage>
</organism>
<dbReference type="InterPro" id="IPR036388">
    <property type="entry name" value="WH-like_DNA-bd_sf"/>
</dbReference>
<gene>
    <name evidence="6" type="ORF">P0Y50_15730</name>
</gene>
<evidence type="ECO:0000256" key="3">
    <source>
        <dbReference type="ARBA" id="ARBA00023163"/>
    </source>
</evidence>
<evidence type="ECO:0000313" key="6">
    <source>
        <dbReference type="EMBL" id="WEK39963.1"/>
    </source>
</evidence>
<dbReference type="InterPro" id="IPR018490">
    <property type="entry name" value="cNMP-bd_dom_sf"/>
</dbReference>
<dbReference type="SUPFAM" id="SSF51206">
    <property type="entry name" value="cAMP-binding domain-like"/>
    <property type="match status" value="1"/>
</dbReference>
<dbReference type="PANTHER" id="PTHR24567:SF75">
    <property type="entry name" value="FUMARATE AND NITRATE REDUCTION REGULATORY PROTEIN"/>
    <property type="match status" value="1"/>
</dbReference>
<dbReference type="PROSITE" id="PS00042">
    <property type="entry name" value="HTH_CRP_1"/>
    <property type="match status" value="1"/>
</dbReference>
<evidence type="ECO:0000313" key="7">
    <source>
        <dbReference type="Proteomes" id="UP001213664"/>
    </source>
</evidence>
<dbReference type="InterPro" id="IPR036390">
    <property type="entry name" value="WH_DNA-bd_sf"/>
</dbReference>
<evidence type="ECO:0000256" key="2">
    <source>
        <dbReference type="ARBA" id="ARBA00023125"/>
    </source>
</evidence>
<sequence>MMLEVRSLSNECLQRRQSAVCDTCGARPFSVCASLKPEDMAVLDSIAEQLSVQADGVLAREGDPANSVFNITSGSVRLYKLLADGRRQIIGFLFAGDFIGLAAGEEYGFSAEAIEPTTACRFRKTDYQAAVRSRPALEAALLDRAMHELAAAQKQMLLLGRKTARERLASFLLELPGRDPIRPSRDNRVRLPMTRAEMADYLGLTIETVSRELTKLKNAQIIQALSLHEIEVERPDRLQELADGEA</sequence>
<dbReference type="PRINTS" id="PR00034">
    <property type="entry name" value="HTHCRP"/>
</dbReference>
<name>A0AAJ6BK20_9CAUL</name>
<dbReference type="Pfam" id="PF13545">
    <property type="entry name" value="HTH_Crp_2"/>
    <property type="match status" value="1"/>
</dbReference>
<dbReference type="Proteomes" id="UP001213664">
    <property type="component" value="Chromosome"/>
</dbReference>
<dbReference type="Gene3D" id="2.60.120.10">
    <property type="entry name" value="Jelly Rolls"/>
    <property type="match status" value="1"/>
</dbReference>
<evidence type="ECO:0000259" key="4">
    <source>
        <dbReference type="PROSITE" id="PS50042"/>
    </source>
</evidence>
<dbReference type="PANTHER" id="PTHR24567">
    <property type="entry name" value="CRP FAMILY TRANSCRIPTIONAL REGULATORY PROTEIN"/>
    <property type="match status" value="1"/>
</dbReference>
<keyword evidence="2" id="KW-0238">DNA-binding</keyword>
<dbReference type="EMBL" id="CP119326">
    <property type="protein sequence ID" value="WEK39963.1"/>
    <property type="molecule type" value="Genomic_DNA"/>
</dbReference>
<dbReference type="GO" id="GO:0003700">
    <property type="term" value="F:DNA-binding transcription factor activity"/>
    <property type="evidence" value="ECO:0007669"/>
    <property type="project" value="InterPro"/>
</dbReference>
<dbReference type="FunFam" id="1.10.10.10:FF:000028">
    <property type="entry name" value="Fumarate/nitrate reduction transcriptional regulator Fnr"/>
    <property type="match status" value="1"/>
</dbReference>
<feature type="domain" description="HTH crp-type" evidence="5">
    <location>
        <begin position="162"/>
        <end position="236"/>
    </location>
</feature>
<dbReference type="PROSITE" id="PS50042">
    <property type="entry name" value="CNMP_BINDING_3"/>
    <property type="match status" value="1"/>
</dbReference>
<keyword evidence="1" id="KW-0805">Transcription regulation</keyword>
<reference evidence="6" key="1">
    <citation type="submission" date="2023-03" db="EMBL/GenBank/DDBJ databases">
        <title>Andean soil-derived lignocellulolytic bacterial consortium as a source of novel taxa and putative plastic-active enzymes.</title>
        <authorList>
            <person name="Diaz-Garcia L."/>
            <person name="Chuvochina M."/>
            <person name="Feuerriegel G."/>
            <person name="Bunk B."/>
            <person name="Sproer C."/>
            <person name="Streit W.R."/>
            <person name="Rodriguez L.M."/>
            <person name="Overmann J."/>
            <person name="Jimenez D.J."/>
        </authorList>
    </citation>
    <scope>NUCLEOTIDE SEQUENCE</scope>
    <source>
        <strain evidence="6">MAG 833</strain>
    </source>
</reference>
<proteinExistence type="predicted"/>
<dbReference type="InterPro" id="IPR000595">
    <property type="entry name" value="cNMP-bd_dom"/>
</dbReference>
<dbReference type="AlphaFoldDB" id="A0AAJ6BK20"/>